<reference evidence="2" key="1">
    <citation type="submission" date="2022-10" db="EMBL/GenBank/DDBJ databases">
        <title>Description of Fervidibacillus gen. nov. in the family Fervidibacillaceae fam. nov. with two species, Fervidibacillus albus sp. nov., and Fervidibacillus halotolerans sp. nov., isolated from tidal flat sediments.</title>
        <authorList>
            <person name="Kwon K.K."/>
            <person name="Yang S.-H."/>
        </authorList>
    </citation>
    <scope>NUCLEOTIDE SEQUENCE</scope>
    <source>
        <strain evidence="2">JCM 19140</strain>
    </source>
</reference>
<accession>A0AAE3ISF1</accession>
<organism evidence="2 3">
    <name type="scientific">Perspicuibacillus lycopersici</name>
    <dbReference type="NCBI Taxonomy" id="1325689"/>
    <lineage>
        <taxon>Bacteria</taxon>
        <taxon>Bacillati</taxon>
        <taxon>Bacillota</taxon>
        <taxon>Bacilli</taxon>
        <taxon>Bacillales</taxon>
        <taxon>Bacillaceae</taxon>
        <taxon>Perspicuibacillus</taxon>
    </lineage>
</organism>
<evidence type="ECO:0000313" key="2">
    <source>
        <dbReference type="EMBL" id="MCU9613778.1"/>
    </source>
</evidence>
<feature type="region of interest" description="Disordered" evidence="1">
    <location>
        <begin position="34"/>
        <end position="61"/>
    </location>
</feature>
<evidence type="ECO:0000256" key="1">
    <source>
        <dbReference type="SAM" id="MobiDB-lite"/>
    </source>
</evidence>
<dbReference type="AlphaFoldDB" id="A0AAE3ISF1"/>
<protein>
    <submittedName>
        <fullName evidence="2">YqkE family protein</fullName>
    </submittedName>
</protein>
<dbReference type="InterPro" id="IPR024980">
    <property type="entry name" value="DUF3886"/>
</dbReference>
<comment type="caution">
    <text evidence="2">The sequence shown here is derived from an EMBL/GenBank/DDBJ whole genome shotgun (WGS) entry which is preliminary data.</text>
</comment>
<proteinExistence type="predicted"/>
<gene>
    <name evidence="2" type="ORF">OEV98_09410</name>
</gene>
<keyword evidence="3" id="KW-1185">Reference proteome</keyword>
<name>A0AAE3ISF1_9BACI</name>
<sequence>MKKKQPIKDEGPLTLKDALGSDLLKKLKETKKQLEDSEVKKKAEEAERKREEQRQKEKNKSFEELLNESDFDWRKFK</sequence>
<dbReference type="EMBL" id="JAOUSF010000003">
    <property type="protein sequence ID" value="MCU9613778.1"/>
    <property type="molecule type" value="Genomic_DNA"/>
</dbReference>
<evidence type="ECO:0000313" key="3">
    <source>
        <dbReference type="Proteomes" id="UP001209318"/>
    </source>
</evidence>
<dbReference type="Proteomes" id="UP001209318">
    <property type="component" value="Unassembled WGS sequence"/>
</dbReference>
<dbReference type="Pfam" id="PF13025">
    <property type="entry name" value="DUF3886"/>
    <property type="match status" value="1"/>
</dbReference>
<dbReference type="RefSeq" id="WP_263073020.1">
    <property type="nucleotide sequence ID" value="NZ_JAOUSF010000003.1"/>
</dbReference>